<evidence type="ECO:0000313" key="2">
    <source>
        <dbReference type="Proteomes" id="UP001202328"/>
    </source>
</evidence>
<proteinExistence type="predicted"/>
<reference evidence="1" key="1">
    <citation type="submission" date="2022-04" db="EMBL/GenBank/DDBJ databases">
        <title>A functionally conserved STORR gene fusion in Papaver species that diverged 16.8 million years ago.</title>
        <authorList>
            <person name="Catania T."/>
        </authorList>
    </citation>
    <scope>NUCLEOTIDE SEQUENCE</scope>
    <source>
        <strain evidence="1">S-188037</strain>
    </source>
</reference>
<gene>
    <name evidence="1" type="ORF">MKW98_013299</name>
</gene>
<protein>
    <submittedName>
        <fullName evidence="1">Uncharacterized protein</fullName>
    </submittedName>
</protein>
<feature type="non-terminal residue" evidence="1">
    <location>
        <position position="1"/>
    </location>
</feature>
<dbReference type="Proteomes" id="UP001202328">
    <property type="component" value="Unassembled WGS sequence"/>
</dbReference>
<sequence>VVGLLKTVTNIQVLQRSGGQSSRIHEITIENLKGSTMKIALWGSAANQVGNDPIDCDSTPCPVLVSVCSTFVKNYQGKQYLSCSAKWDPSCQAANVLICNATATNVLIESRWNYLGCHRCSKKVLGDNGDLWCAKCEVKVEMPITIKGISNDVDGPHTKKARLDETIEMEDDKAEVAE</sequence>
<comment type="caution">
    <text evidence="1">The sequence shown here is derived from an EMBL/GenBank/DDBJ whole genome shotgun (WGS) entry which is preliminary data.</text>
</comment>
<evidence type="ECO:0000313" key="1">
    <source>
        <dbReference type="EMBL" id="KAI3906345.1"/>
    </source>
</evidence>
<keyword evidence="2" id="KW-1185">Reference proteome</keyword>
<accession>A0AAD4XEB5</accession>
<dbReference type="PANTHER" id="PTHR47165">
    <property type="entry name" value="OS03G0429900 PROTEIN"/>
    <property type="match status" value="1"/>
</dbReference>
<dbReference type="InterPro" id="IPR012340">
    <property type="entry name" value="NA-bd_OB-fold"/>
</dbReference>
<organism evidence="1 2">
    <name type="scientific">Papaver atlanticum</name>
    <dbReference type="NCBI Taxonomy" id="357466"/>
    <lineage>
        <taxon>Eukaryota</taxon>
        <taxon>Viridiplantae</taxon>
        <taxon>Streptophyta</taxon>
        <taxon>Embryophyta</taxon>
        <taxon>Tracheophyta</taxon>
        <taxon>Spermatophyta</taxon>
        <taxon>Magnoliopsida</taxon>
        <taxon>Ranunculales</taxon>
        <taxon>Papaveraceae</taxon>
        <taxon>Papaveroideae</taxon>
        <taxon>Papaver</taxon>
    </lineage>
</organism>
<dbReference type="EMBL" id="JAJJMB010010762">
    <property type="protein sequence ID" value="KAI3906345.1"/>
    <property type="molecule type" value="Genomic_DNA"/>
</dbReference>
<dbReference type="PANTHER" id="PTHR47165:SF4">
    <property type="entry name" value="OS03G0429900 PROTEIN"/>
    <property type="match status" value="1"/>
</dbReference>
<name>A0AAD4XEB5_9MAGN</name>
<dbReference type="AlphaFoldDB" id="A0AAD4XEB5"/>
<dbReference type="Gene3D" id="2.40.50.140">
    <property type="entry name" value="Nucleic acid-binding proteins"/>
    <property type="match status" value="1"/>
</dbReference>
<dbReference type="SUPFAM" id="SSF50249">
    <property type="entry name" value="Nucleic acid-binding proteins"/>
    <property type="match status" value="1"/>
</dbReference>